<evidence type="ECO:0000259" key="1">
    <source>
        <dbReference type="Pfam" id="PF13144"/>
    </source>
</evidence>
<dbReference type="InterPro" id="IPR039246">
    <property type="entry name" value="Flagellar_FlgA"/>
</dbReference>
<dbReference type="EMBL" id="CP000527">
    <property type="protein sequence ID" value="ABM29443.1"/>
    <property type="molecule type" value="Genomic_DNA"/>
</dbReference>
<dbReference type="Proteomes" id="UP000009173">
    <property type="component" value="Chromosome"/>
</dbReference>
<proteinExistence type="predicted"/>
<dbReference type="Gene3D" id="2.30.30.760">
    <property type="match status" value="1"/>
</dbReference>
<dbReference type="InterPro" id="IPR017585">
    <property type="entry name" value="SAF_FlgA"/>
</dbReference>
<dbReference type="HOGENOM" id="CLU_068858_0_0_7"/>
<dbReference type="NCBIfam" id="TIGR03170">
    <property type="entry name" value="flgA_cterm"/>
    <property type="match status" value="1"/>
</dbReference>
<dbReference type="PANTHER" id="PTHR36307:SF1">
    <property type="entry name" value="FLAGELLA BASAL BODY P-RING FORMATION PROTEIN FLGA"/>
    <property type="match status" value="1"/>
</dbReference>
<name>A0A0H3ACD1_NITV4</name>
<reference evidence="3" key="1">
    <citation type="journal article" date="2009" name="Environ. Microbiol.">
        <title>Contribution of mobile genetic elements to Desulfovibrio vulgaris genome plasticity.</title>
        <authorList>
            <person name="Walker C.B."/>
            <person name="Stolyar S."/>
            <person name="Chivian D."/>
            <person name="Pinel N."/>
            <person name="Gabster J.A."/>
            <person name="Dehal P.S."/>
            <person name="He Z."/>
            <person name="Yang Z.K."/>
            <person name="Yen H.C."/>
            <person name="Zhou J."/>
            <person name="Wall J.D."/>
            <person name="Hazen T.C."/>
            <person name="Arkin A.P."/>
            <person name="Stahl D.A."/>
        </authorList>
    </citation>
    <scope>NUCLEOTIDE SEQUENCE [LARGE SCALE GENOMIC DNA]</scope>
    <source>
        <strain evidence="3">DP4</strain>
    </source>
</reference>
<evidence type="ECO:0000313" key="2">
    <source>
        <dbReference type="EMBL" id="ABM29443.1"/>
    </source>
</evidence>
<dbReference type="Pfam" id="PF13144">
    <property type="entry name" value="ChapFlgA"/>
    <property type="match status" value="1"/>
</dbReference>
<organism evidence="2 3">
    <name type="scientific">Nitratidesulfovibrio vulgaris (strain DP4)</name>
    <name type="common">Desulfovibrio vulgaris</name>
    <dbReference type="NCBI Taxonomy" id="391774"/>
    <lineage>
        <taxon>Bacteria</taxon>
        <taxon>Pseudomonadati</taxon>
        <taxon>Thermodesulfobacteriota</taxon>
        <taxon>Desulfovibrionia</taxon>
        <taxon>Desulfovibrionales</taxon>
        <taxon>Desulfovibrionaceae</taxon>
        <taxon>Nitratidesulfovibrio</taxon>
    </lineage>
</organism>
<evidence type="ECO:0000313" key="3">
    <source>
        <dbReference type="Proteomes" id="UP000009173"/>
    </source>
</evidence>
<accession>A0A0H3ACD1</accession>
<protein>
    <submittedName>
        <fullName evidence="2">FlgA family protein</fullName>
    </submittedName>
</protein>
<dbReference type="GO" id="GO:0044780">
    <property type="term" value="P:bacterial-type flagellum assembly"/>
    <property type="evidence" value="ECO:0007669"/>
    <property type="project" value="InterPro"/>
</dbReference>
<dbReference type="PANTHER" id="PTHR36307">
    <property type="entry name" value="FLAGELLA BASAL BODY P-RING FORMATION PROTEIN FLGA"/>
    <property type="match status" value="1"/>
</dbReference>
<sequence length="324" mass="34714" precursor="true">MRRSGLLVAACMAFVLCGVVAVLAATGDAGWRIRLREAAVVAGPTVLLGEVADPVGEMPAAVWRDLAARPLWAAPADAGRPMIVNKVRLGEALRAALGATADSCLLPPSMALQRGGAVLREGDLRDIVVRTMTPQLASMGGEASFSDFRLPPFAFLEHPQQKVILEPLQPAPGRLSLRFAVLEMDGAVVRRFTGTAFLDVWLTVPCAAQPLNRGDRLEVEKVTWMRKNIAHLRAAPWDGRGGPWQLQRPVGAGQVVYQDDVAPNPAVTRGGIVTLVYESPALRLAVQGEALADGMPGETIQVRNLQSRKQVYATVRDGSTVVVR</sequence>
<dbReference type="KEGG" id="dvl:Dvul_2427"/>
<dbReference type="AlphaFoldDB" id="A0A0H3ACD1"/>
<feature type="domain" description="Flagella basal body P-ring formation protein FlgA SAF" evidence="1">
    <location>
        <begin position="203"/>
        <end position="323"/>
    </location>
</feature>
<gene>
    <name evidence="2" type="ordered locus">Dvul_2427</name>
</gene>